<name>A0A3A4B0B6_9ACTN</name>
<accession>A0A3A4B0B6</accession>
<reference evidence="2 3" key="1">
    <citation type="submission" date="2018-09" db="EMBL/GenBank/DDBJ databases">
        <title>YIM 75507 draft genome.</title>
        <authorList>
            <person name="Tang S."/>
            <person name="Feng Y."/>
        </authorList>
    </citation>
    <scope>NUCLEOTIDE SEQUENCE [LARGE SCALE GENOMIC DNA]</scope>
    <source>
        <strain evidence="2 3">YIM 75507</strain>
    </source>
</reference>
<feature type="compositionally biased region" description="Basic residues" evidence="1">
    <location>
        <begin position="74"/>
        <end position="86"/>
    </location>
</feature>
<dbReference type="Proteomes" id="UP000265768">
    <property type="component" value="Unassembled WGS sequence"/>
</dbReference>
<evidence type="ECO:0000313" key="3">
    <source>
        <dbReference type="Proteomes" id="UP000265768"/>
    </source>
</evidence>
<dbReference type="EMBL" id="QZEY01000002">
    <property type="protein sequence ID" value="RJL34289.1"/>
    <property type="molecule type" value="Genomic_DNA"/>
</dbReference>
<feature type="region of interest" description="Disordered" evidence="1">
    <location>
        <begin position="64"/>
        <end position="86"/>
    </location>
</feature>
<comment type="caution">
    <text evidence="2">The sequence shown here is derived from an EMBL/GenBank/DDBJ whole genome shotgun (WGS) entry which is preliminary data.</text>
</comment>
<proteinExistence type="predicted"/>
<gene>
    <name evidence="2" type="ORF">D5H75_07475</name>
</gene>
<sequence length="86" mass="9805">MPESDSPAPSALCEEFPDWMIFRSDAGRWWASLRRGLTGYEMAECCDRMVDADDPGGLAERLREQERRQAAAARARRPAPRVRRVP</sequence>
<evidence type="ECO:0000313" key="2">
    <source>
        <dbReference type="EMBL" id="RJL34289.1"/>
    </source>
</evidence>
<organism evidence="2 3">
    <name type="scientific">Bailinhaonella thermotolerans</name>
    <dbReference type="NCBI Taxonomy" id="1070861"/>
    <lineage>
        <taxon>Bacteria</taxon>
        <taxon>Bacillati</taxon>
        <taxon>Actinomycetota</taxon>
        <taxon>Actinomycetes</taxon>
        <taxon>Streptosporangiales</taxon>
        <taxon>Streptosporangiaceae</taxon>
        <taxon>Bailinhaonella</taxon>
    </lineage>
</organism>
<dbReference type="OrthoDB" id="3431467at2"/>
<keyword evidence="3" id="KW-1185">Reference proteome</keyword>
<protein>
    <submittedName>
        <fullName evidence="2">Uncharacterized protein</fullName>
    </submittedName>
</protein>
<evidence type="ECO:0000256" key="1">
    <source>
        <dbReference type="SAM" id="MobiDB-lite"/>
    </source>
</evidence>
<dbReference type="AlphaFoldDB" id="A0A3A4B0B6"/>